<gene>
    <name evidence="2" type="ORF">ES288_D09G069800v1</name>
</gene>
<evidence type="ECO:0000313" key="3">
    <source>
        <dbReference type="Proteomes" id="UP000323506"/>
    </source>
</evidence>
<name>A0A5D2BB90_GOSDA</name>
<reference evidence="2 3" key="1">
    <citation type="submission" date="2019-06" db="EMBL/GenBank/DDBJ databases">
        <title>WGS assembly of Gossypium darwinii.</title>
        <authorList>
            <person name="Chen Z.J."/>
            <person name="Sreedasyam A."/>
            <person name="Ando A."/>
            <person name="Song Q."/>
            <person name="De L."/>
            <person name="Hulse-Kemp A."/>
            <person name="Ding M."/>
            <person name="Ye W."/>
            <person name="Kirkbride R."/>
            <person name="Jenkins J."/>
            <person name="Plott C."/>
            <person name="Lovell J."/>
            <person name="Lin Y.-M."/>
            <person name="Vaughn R."/>
            <person name="Liu B."/>
            <person name="Li W."/>
            <person name="Simpson S."/>
            <person name="Scheffler B."/>
            <person name="Saski C."/>
            <person name="Grover C."/>
            <person name="Hu G."/>
            <person name="Conover J."/>
            <person name="Carlson J."/>
            <person name="Shu S."/>
            <person name="Boston L."/>
            <person name="Williams M."/>
            <person name="Peterson D."/>
            <person name="Mcgee K."/>
            <person name="Jones D."/>
            <person name="Wendel J."/>
            <person name="Stelly D."/>
            <person name="Grimwood J."/>
            <person name="Schmutz J."/>
        </authorList>
    </citation>
    <scope>NUCLEOTIDE SEQUENCE [LARGE SCALE GENOMIC DNA]</scope>
    <source>
        <strain evidence="2">1808015.09</strain>
    </source>
</reference>
<dbReference type="EMBL" id="CM017709">
    <property type="protein sequence ID" value="TYG52952.1"/>
    <property type="molecule type" value="Genomic_DNA"/>
</dbReference>
<accession>A0A5D2BB90</accession>
<organism evidence="2 3">
    <name type="scientific">Gossypium darwinii</name>
    <name type="common">Darwin's cotton</name>
    <name type="synonym">Gossypium barbadense var. darwinii</name>
    <dbReference type="NCBI Taxonomy" id="34276"/>
    <lineage>
        <taxon>Eukaryota</taxon>
        <taxon>Viridiplantae</taxon>
        <taxon>Streptophyta</taxon>
        <taxon>Embryophyta</taxon>
        <taxon>Tracheophyta</taxon>
        <taxon>Spermatophyta</taxon>
        <taxon>Magnoliopsida</taxon>
        <taxon>eudicotyledons</taxon>
        <taxon>Gunneridae</taxon>
        <taxon>Pentapetalae</taxon>
        <taxon>rosids</taxon>
        <taxon>malvids</taxon>
        <taxon>Malvales</taxon>
        <taxon>Malvaceae</taxon>
        <taxon>Malvoideae</taxon>
        <taxon>Gossypium</taxon>
    </lineage>
</organism>
<keyword evidence="1" id="KW-1133">Transmembrane helix</keyword>
<dbReference type="Proteomes" id="UP000323506">
    <property type="component" value="Chromosome D09"/>
</dbReference>
<evidence type="ECO:0000313" key="2">
    <source>
        <dbReference type="EMBL" id="TYG52952.1"/>
    </source>
</evidence>
<protein>
    <submittedName>
        <fullName evidence="2">Uncharacterized protein</fullName>
    </submittedName>
</protein>
<evidence type="ECO:0000256" key="1">
    <source>
        <dbReference type="SAM" id="Phobius"/>
    </source>
</evidence>
<keyword evidence="1" id="KW-0472">Membrane</keyword>
<dbReference type="AlphaFoldDB" id="A0A5D2BB90"/>
<feature type="transmembrane region" description="Helical" evidence="1">
    <location>
        <begin position="20"/>
        <end position="43"/>
    </location>
</feature>
<keyword evidence="1" id="KW-0812">Transmembrane</keyword>
<proteinExistence type="predicted"/>
<sequence length="66" mass="7635">MSIKNFSPLLHSFQTHFFRLFFLFLGSSFSLSAKIFDFFRLLFFRSLRLETGSSNPLCQSLSSSLS</sequence>
<keyword evidence="3" id="KW-1185">Reference proteome</keyword>